<dbReference type="Gene3D" id="3.40.50.2000">
    <property type="entry name" value="Glycogen Phosphorylase B"/>
    <property type="match status" value="1"/>
</dbReference>
<evidence type="ECO:0000313" key="3">
    <source>
        <dbReference type="Proteomes" id="UP001228581"/>
    </source>
</evidence>
<comment type="caution">
    <text evidence="2">The sequence shown here is derived from an EMBL/GenBank/DDBJ whole genome shotgun (WGS) entry which is preliminary data.</text>
</comment>
<dbReference type="Gene3D" id="3.40.50.11190">
    <property type="match status" value="1"/>
</dbReference>
<dbReference type="Proteomes" id="UP001228581">
    <property type="component" value="Unassembled WGS sequence"/>
</dbReference>
<proteinExistence type="predicted"/>
<feature type="domain" description="N-acetyltransferase" evidence="1">
    <location>
        <begin position="339"/>
        <end position="490"/>
    </location>
</feature>
<evidence type="ECO:0000259" key="1">
    <source>
        <dbReference type="PROSITE" id="PS51186"/>
    </source>
</evidence>
<accession>A0ABT7CDH5</accession>
<dbReference type="EMBL" id="JASJOT010000001">
    <property type="protein sequence ID" value="MDJ1491718.1"/>
    <property type="molecule type" value="Genomic_DNA"/>
</dbReference>
<dbReference type="InterPro" id="IPR000182">
    <property type="entry name" value="GNAT_dom"/>
</dbReference>
<dbReference type="PANTHER" id="PTHR43415:SF3">
    <property type="entry name" value="GNAT-FAMILY ACETYLTRANSFERASE"/>
    <property type="match status" value="1"/>
</dbReference>
<dbReference type="RefSeq" id="WP_313991686.1">
    <property type="nucleotide sequence ID" value="NZ_JASJOT010000001.1"/>
</dbReference>
<name>A0ABT7CDH5_9BACT</name>
<dbReference type="SUPFAM" id="SSF55729">
    <property type="entry name" value="Acyl-CoA N-acyltransferases (Nat)"/>
    <property type="match status" value="1"/>
</dbReference>
<dbReference type="EC" id="3.6.1.57" evidence="2"/>
<gene>
    <name evidence="2" type="primary">pseG</name>
    <name evidence="2" type="ORF">QNI19_02170</name>
</gene>
<dbReference type="InterPro" id="IPR020023">
    <property type="entry name" value="PseG"/>
</dbReference>
<sequence>MNKIRVIFRADGNAQIGLGHVTRSLALADMLRDDFECIFAIQQPSDAIRNQILEVCTSLIELPLATDYIQEATALLSRLQPTDIIVLDGYGFETLCQRVYKQAGHKLVCIDDIHAYHFVADVVVNQAGHINPSRYSHEIYTQLCIGPEQYALLRKPFLEKIKENRSSFDRKKLFISFGGGDNNDFTYSITKQVVEKDLFDEIVVLVGSAYPYMQNLQLFSEEHSHIKIYQNIDADQVSNLMHSCMAAICAPSSVAYEYCAVGGLLFLKQTANNQLGIVSFLINEKMAYIFDEQFPFITSETAIEQDALAMMQSQRRYFTGKSNKAFLKLFKNLAFSKELKVRSADDNDLLLFFQWANDPEIRKYSYNSNPIELEVHKKWFQNKLLNSNSIMYVVSTSHEPIAQIRFEVDKEEAIISYLIDNKYRGKGLGVTVLLLGIQAVKATHQTVARIIGYVIKENIASCKAFERAGFNKDEADSDIYPNSYKYILSV</sequence>
<protein>
    <submittedName>
        <fullName evidence="2">UDP-2,4-diacetamido-2,4, 6-trideoxy-beta-L-altropyranose hydrolase</fullName>
        <ecNumber evidence="2">3.6.1.57</ecNumber>
    </submittedName>
</protein>
<dbReference type="NCBIfam" id="TIGR03590">
    <property type="entry name" value="PseG"/>
    <property type="match status" value="1"/>
</dbReference>
<dbReference type="InterPro" id="IPR016181">
    <property type="entry name" value="Acyl_CoA_acyltransferase"/>
</dbReference>
<keyword evidence="2" id="KW-0378">Hydrolase</keyword>
<dbReference type="Gene3D" id="3.40.630.30">
    <property type="match status" value="1"/>
</dbReference>
<dbReference type="PROSITE" id="PS51186">
    <property type="entry name" value="GNAT"/>
    <property type="match status" value="1"/>
</dbReference>
<evidence type="ECO:0000313" key="2">
    <source>
        <dbReference type="EMBL" id="MDJ1491718.1"/>
    </source>
</evidence>
<reference evidence="2 3" key="1">
    <citation type="submission" date="2023-05" db="EMBL/GenBank/DDBJ databases">
        <authorList>
            <person name="Zhang X."/>
        </authorList>
    </citation>
    <scope>NUCLEOTIDE SEQUENCE [LARGE SCALE GENOMIC DNA]</scope>
    <source>
        <strain evidence="2 3">DM2B3-1</strain>
    </source>
</reference>
<dbReference type="Pfam" id="PF13302">
    <property type="entry name" value="Acetyltransf_3"/>
    <property type="match status" value="1"/>
</dbReference>
<keyword evidence="3" id="KW-1185">Reference proteome</keyword>
<dbReference type="PANTHER" id="PTHR43415">
    <property type="entry name" value="SPERMIDINE N(1)-ACETYLTRANSFERASE"/>
    <property type="match status" value="1"/>
</dbReference>
<dbReference type="GO" id="GO:0016787">
    <property type="term" value="F:hydrolase activity"/>
    <property type="evidence" value="ECO:0007669"/>
    <property type="project" value="UniProtKB-KW"/>
</dbReference>
<organism evidence="2 3">
    <name type="scientific">Xanthocytophaga flava</name>
    <dbReference type="NCBI Taxonomy" id="3048013"/>
    <lineage>
        <taxon>Bacteria</taxon>
        <taxon>Pseudomonadati</taxon>
        <taxon>Bacteroidota</taxon>
        <taxon>Cytophagia</taxon>
        <taxon>Cytophagales</taxon>
        <taxon>Rhodocytophagaceae</taxon>
        <taxon>Xanthocytophaga</taxon>
    </lineage>
</organism>